<dbReference type="Proteomes" id="UP001384579">
    <property type="component" value="Unassembled WGS sequence"/>
</dbReference>
<dbReference type="EMBL" id="JBBLXS010000075">
    <property type="protein sequence ID" value="MEK0184808.1"/>
    <property type="molecule type" value="Genomic_DNA"/>
</dbReference>
<gene>
    <name evidence="1" type="ORF">WMG39_08045</name>
</gene>
<proteinExistence type="predicted"/>
<dbReference type="Gene3D" id="1.10.260.40">
    <property type="entry name" value="lambda repressor-like DNA-binding domains"/>
    <property type="match status" value="1"/>
</dbReference>
<comment type="caution">
    <text evidence="1">The sequence shown here is derived from an EMBL/GenBank/DDBJ whole genome shotgun (WGS) entry which is preliminary data.</text>
</comment>
<keyword evidence="2" id="KW-1185">Reference proteome</keyword>
<protein>
    <recommendedName>
        <fullName evidence="3">HTH cro/C1-type domain-containing protein</fullName>
    </recommendedName>
</protein>
<dbReference type="InterPro" id="IPR010982">
    <property type="entry name" value="Lambda_DNA-bd_dom_sf"/>
</dbReference>
<evidence type="ECO:0000313" key="1">
    <source>
        <dbReference type="EMBL" id="MEK0184808.1"/>
    </source>
</evidence>
<organism evidence="1 2">
    <name type="scientific">Microcoleus anatoxicus PTRS2</name>
    <dbReference type="NCBI Taxonomy" id="2705321"/>
    <lineage>
        <taxon>Bacteria</taxon>
        <taxon>Bacillati</taxon>
        <taxon>Cyanobacteriota</taxon>
        <taxon>Cyanophyceae</taxon>
        <taxon>Oscillatoriophycideae</taxon>
        <taxon>Oscillatoriales</taxon>
        <taxon>Microcoleaceae</taxon>
        <taxon>Microcoleus</taxon>
        <taxon>Microcoleus anatoxicus</taxon>
    </lineage>
</organism>
<reference evidence="1 2" key="1">
    <citation type="journal article" date="2020" name="Harmful Algae">
        <title>Molecular and morphological characterization of a novel dihydroanatoxin-a producing Microcoleus species (cyanobacteria) from the Russian River, California, USA.</title>
        <authorList>
            <person name="Conklin K.Y."/>
            <person name="Stancheva R."/>
            <person name="Otten T.G."/>
            <person name="Fadness R."/>
            <person name="Boyer G.L."/>
            <person name="Read B."/>
            <person name="Zhang X."/>
            <person name="Sheath R.G."/>
        </authorList>
    </citation>
    <scope>NUCLEOTIDE SEQUENCE [LARGE SCALE GENOMIC DNA]</scope>
    <source>
        <strain evidence="1 2">PTRS2</strain>
    </source>
</reference>
<dbReference type="SUPFAM" id="SSF47413">
    <property type="entry name" value="lambda repressor-like DNA-binding domains"/>
    <property type="match status" value="1"/>
</dbReference>
<name>A0ABU8YK94_9CYAN</name>
<evidence type="ECO:0008006" key="3">
    <source>
        <dbReference type="Google" id="ProtNLM"/>
    </source>
</evidence>
<dbReference type="RefSeq" id="WP_340541358.1">
    <property type="nucleotide sequence ID" value="NZ_JBBLXS010000075.1"/>
</dbReference>
<accession>A0ABU8YK94</accession>
<evidence type="ECO:0000313" key="2">
    <source>
        <dbReference type="Proteomes" id="UP001384579"/>
    </source>
</evidence>
<sequence length="116" mass="13185">MKFHEALSQTLTDYGISAKWLSEQSGVSMAMISQFKNGKQRIYSDSLESMIEALPAEMQRHLFGLVSGSNFDLKEVIDSANEQQLEEAFRLIGKRIFSKSTDVLKSRERIKSYTLS</sequence>